<sequence length="503" mass="59060">MRINHILTDYFCESHNIDLNKEYEIEEIDASDLIVSERIDLIAKIKYIEFREKGYDLTYIKKLYSAHIEAFSDGTYIEPGNEAKNSIEDYLDTFDSLIDDIKKQGINPDKSVIPVGKNNTILDGAHRIAIAAYFKQKVPVIRFNDLSVSYGTSFFENRLLDNEYIDYLVTEYCKIKKNIYFSCIWPVVYNEMDNNVIEELIGKYATLIYKKKVKLSYEGLQNFMIQIYSSQQWTGNLKNRYSGIHSKVEACFNKHGYISVYILECKDGLEKILELKSDIRKVFNVENHSIHITDNDFETVQICNLLLNENSIDFLNNGNPLCYLEFCNKISSFKDTIINYNLSLEEFLVDSSASLALYGLRDAADIDFMTIASEFKQIESNDINNHHKYIKLYETSIDDLVLNPNNFFSYNDVKFITLKKLREFKKNRDEIKDRNDVRLIDVVLSGKKHRKMNFYKFKHLVAKKHRNIKSFIKFKIKKILKAIGLFELFKKFYHSIMNRVGKW</sequence>
<name>A0ABS4NWH8_9BACL</name>
<reference evidence="1 2" key="1">
    <citation type="submission" date="2021-03" db="EMBL/GenBank/DDBJ databases">
        <title>Genomic Encyclopedia of Type Strains, Phase IV (KMG-IV): sequencing the most valuable type-strain genomes for metagenomic binning, comparative biology and taxonomic classification.</title>
        <authorList>
            <person name="Goeker M."/>
        </authorList>
    </citation>
    <scope>NUCLEOTIDE SEQUENCE [LARGE SCALE GENOMIC DNA]</scope>
    <source>
        <strain evidence="1 2">DSM 101953</strain>
    </source>
</reference>
<dbReference type="InterPro" id="IPR036086">
    <property type="entry name" value="ParB/Sulfiredoxin_sf"/>
</dbReference>
<evidence type="ECO:0000313" key="1">
    <source>
        <dbReference type="EMBL" id="MBP2114404.1"/>
    </source>
</evidence>
<protein>
    <recommendedName>
        <fullName evidence="3">ParB/Sulfiredoxin domain-containing protein</fullName>
    </recommendedName>
</protein>
<comment type="caution">
    <text evidence="1">The sequence shown here is derived from an EMBL/GenBank/DDBJ whole genome shotgun (WGS) entry which is preliminary data.</text>
</comment>
<accession>A0ABS4NWH8</accession>
<dbReference type="Proteomes" id="UP000773462">
    <property type="component" value="Unassembled WGS sequence"/>
</dbReference>
<gene>
    <name evidence="1" type="ORF">J2Z70_004570</name>
</gene>
<dbReference type="EMBL" id="JAGGLV010000017">
    <property type="protein sequence ID" value="MBP2114404.1"/>
    <property type="molecule type" value="Genomic_DNA"/>
</dbReference>
<evidence type="ECO:0008006" key="3">
    <source>
        <dbReference type="Google" id="ProtNLM"/>
    </source>
</evidence>
<keyword evidence="2" id="KW-1185">Reference proteome</keyword>
<organism evidence="1 2">
    <name type="scientific">Paenibacillus silagei</name>
    <dbReference type="NCBI Taxonomy" id="1670801"/>
    <lineage>
        <taxon>Bacteria</taxon>
        <taxon>Bacillati</taxon>
        <taxon>Bacillota</taxon>
        <taxon>Bacilli</taxon>
        <taxon>Bacillales</taxon>
        <taxon>Paenibacillaceae</taxon>
        <taxon>Paenibacillus</taxon>
    </lineage>
</organism>
<dbReference type="RefSeq" id="WP_209876917.1">
    <property type="nucleotide sequence ID" value="NZ_JAGGLV010000017.1"/>
</dbReference>
<dbReference type="SUPFAM" id="SSF110849">
    <property type="entry name" value="ParB/Sulfiredoxin"/>
    <property type="match status" value="1"/>
</dbReference>
<proteinExistence type="predicted"/>
<evidence type="ECO:0000313" key="2">
    <source>
        <dbReference type="Proteomes" id="UP000773462"/>
    </source>
</evidence>